<comment type="function">
    <text evidence="2">Component of the dihydroxyacetone kinase complex, which is responsible for the phosphoenolpyruvate (PEP)-dependent phosphorylation of dihydroxyacetone. DhaM serves as the phosphoryl donor. Is phosphorylated by phosphoenolpyruvate in an EI- and HPr-dependent reaction, and a phosphorelay system on histidine residues finally leads to phosphoryl transfer to DhaL and dihydroxyacetone.</text>
</comment>
<dbReference type="GO" id="GO:0019563">
    <property type="term" value="P:glycerol catabolic process"/>
    <property type="evidence" value="ECO:0007669"/>
    <property type="project" value="InterPro"/>
</dbReference>
<dbReference type="AlphaFoldDB" id="A0A8J3IDM5"/>
<dbReference type="PANTHER" id="PTHR38594:SF1">
    <property type="entry name" value="PEP-DEPENDENT DIHYDROXYACETONE KINASE, PHOSPHORYL DONOR SUBUNIT DHAM"/>
    <property type="match status" value="1"/>
</dbReference>
<dbReference type="InterPro" id="IPR036662">
    <property type="entry name" value="PTS_EIIA_man-typ_sf"/>
</dbReference>
<dbReference type="RefSeq" id="WP_236031853.1">
    <property type="nucleotide sequence ID" value="NZ_BNJF01000007.1"/>
</dbReference>
<dbReference type="GO" id="GO:0009401">
    <property type="term" value="P:phosphoenolpyruvate-dependent sugar phosphotransferase system"/>
    <property type="evidence" value="ECO:0007669"/>
    <property type="project" value="InterPro"/>
</dbReference>
<feature type="domain" description="PTS EIIA type-4" evidence="6">
    <location>
        <begin position="17"/>
        <end position="148"/>
    </location>
</feature>
<dbReference type="EC" id="2.7.1.121" evidence="3"/>
<protein>
    <recommendedName>
        <fullName evidence="3">phosphoenolpyruvate--glycerone phosphotransferase</fullName>
        <ecNumber evidence="3">2.7.1.121</ecNumber>
    </recommendedName>
</protein>
<proteinExistence type="predicted"/>
<evidence type="ECO:0000256" key="2">
    <source>
        <dbReference type="ARBA" id="ARBA00002788"/>
    </source>
</evidence>
<organism evidence="7 8">
    <name type="scientific">Ktedonospora formicarum</name>
    <dbReference type="NCBI Taxonomy" id="2778364"/>
    <lineage>
        <taxon>Bacteria</taxon>
        <taxon>Bacillati</taxon>
        <taxon>Chloroflexota</taxon>
        <taxon>Ktedonobacteria</taxon>
        <taxon>Ktedonobacterales</taxon>
        <taxon>Ktedonobacteraceae</taxon>
        <taxon>Ktedonospora</taxon>
    </lineage>
</organism>
<keyword evidence="4" id="KW-0808">Transferase</keyword>
<dbReference type="EMBL" id="BNJF01000007">
    <property type="protein sequence ID" value="GHO50104.1"/>
    <property type="molecule type" value="Genomic_DNA"/>
</dbReference>
<evidence type="ECO:0000259" key="6">
    <source>
        <dbReference type="PROSITE" id="PS51096"/>
    </source>
</evidence>
<dbReference type="PANTHER" id="PTHR38594">
    <property type="entry name" value="PEP-DEPENDENT DIHYDROXYACETONE KINASE, PHOSPHORYL DONOR SUBUNIT DHAM"/>
    <property type="match status" value="1"/>
</dbReference>
<evidence type="ECO:0000313" key="8">
    <source>
        <dbReference type="Proteomes" id="UP000612362"/>
    </source>
</evidence>
<evidence type="ECO:0000256" key="3">
    <source>
        <dbReference type="ARBA" id="ARBA00012095"/>
    </source>
</evidence>
<dbReference type="GO" id="GO:0047324">
    <property type="term" value="F:phosphoenolpyruvate-glycerone phosphotransferase activity"/>
    <property type="evidence" value="ECO:0007669"/>
    <property type="project" value="UniProtKB-EC"/>
</dbReference>
<evidence type="ECO:0000313" key="7">
    <source>
        <dbReference type="EMBL" id="GHO50104.1"/>
    </source>
</evidence>
<dbReference type="Proteomes" id="UP000612362">
    <property type="component" value="Unassembled WGS sequence"/>
</dbReference>
<dbReference type="InterPro" id="IPR004701">
    <property type="entry name" value="PTS_EIIA_man-typ"/>
</dbReference>
<comment type="subunit">
    <text evidence="5">Homodimer. The dihydroxyacetone kinase complex is composed of a homodimer of DhaM, a homodimer of DhaK and the subunit DhaL.</text>
</comment>
<keyword evidence="8" id="KW-1185">Reference proteome</keyword>
<dbReference type="Pfam" id="PF03610">
    <property type="entry name" value="EIIA-man"/>
    <property type="match status" value="1"/>
</dbReference>
<sequence length="148" mass="15182">MRAQVRREALAEVSMMSVGLVIVSHSARLAEGVVELADQMAQGKVSMVAAGGALDGSLGTSVERILDALHRVEGHDGVLVLLDLGSAAMSVEMAVEAYQAEKNSRRVVVSSAALVEGAVIAAVEASIGHDLDEVAAAAAEAHTLPKTN</sequence>
<gene>
    <name evidence="7" type="ORF">KSX_82670</name>
</gene>
<reference evidence="7" key="1">
    <citation type="submission" date="2020-10" db="EMBL/GenBank/DDBJ databases">
        <title>Taxonomic study of unclassified bacteria belonging to the class Ktedonobacteria.</title>
        <authorList>
            <person name="Yabe S."/>
            <person name="Wang C.M."/>
            <person name="Zheng Y."/>
            <person name="Sakai Y."/>
            <person name="Cavaletti L."/>
            <person name="Monciardini P."/>
            <person name="Donadio S."/>
        </authorList>
    </citation>
    <scope>NUCLEOTIDE SEQUENCE</scope>
    <source>
        <strain evidence="7">SOSP1-1</strain>
    </source>
</reference>
<dbReference type="InterPro" id="IPR039643">
    <property type="entry name" value="DhaM"/>
</dbReference>
<accession>A0A8J3IDM5</accession>
<dbReference type="InterPro" id="IPR012844">
    <property type="entry name" value="DhaM_N"/>
</dbReference>
<evidence type="ECO:0000256" key="1">
    <source>
        <dbReference type="ARBA" id="ARBA00001113"/>
    </source>
</evidence>
<name>A0A8J3IDM5_9CHLR</name>
<dbReference type="PROSITE" id="PS51096">
    <property type="entry name" value="PTS_EIIA_TYPE_4"/>
    <property type="match status" value="1"/>
</dbReference>
<dbReference type="Gene3D" id="3.40.50.510">
    <property type="entry name" value="Phosphotransferase system, mannose-type IIA component"/>
    <property type="match status" value="1"/>
</dbReference>
<dbReference type="GO" id="GO:0016020">
    <property type="term" value="C:membrane"/>
    <property type="evidence" value="ECO:0007669"/>
    <property type="project" value="InterPro"/>
</dbReference>
<evidence type="ECO:0000256" key="5">
    <source>
        <dbReference type="ARBA" id="ARBA00046577"/>
    </source>
</evidence>
<comment type="catalytic activity">
    <reaction evidence="1">
        <text>dihydroxyacetone + phosphoenolpyruvate = dihydroxyacetone phosphate + pyruvate</text>
        <dbReference type="Rhea" id="RHEA:18381"/>
        <dbReference type="ChEBI" id="CHEBI:15361"/>
        <dbReference type="ChEBI" id="CHEBI:16016"/>
        <dbReference type="ChEBI" id="CHEBI:57642"/>
        <dbReference type="ChEBI" id="CHEBI:58702"/>
        <dbReference type="EC" id="2.7.1.121"/>
    </reaction>
</comment>
<evidence type="ECO:0000256" key="4">
    <source>
        <dbReference type="ARBA" id="ARBA00022679"/>
    </source>
</evidence>
<dbReference type="NCBIfam" id="TIGR02364">
    <property type="entry name" value="dha_pts"/>
    <property type="match status" value="1"/>
</dbReference>
<dbReference type="SUPFAM" id="SSF53062">
    <property type="entry name" value="PTS system fructose IIA component-like"/>
    <property type="match status" value="1"/>
</dbReference>
<comment type="caution">
    <text evidence="7">The sequence shown here is derived from an EMBL/GenBank/DDBJ whole genome shotgun (WGS) entry which is preliminary data.</text>
</comment>